<protein>
    <submittedName>
        <fullName evidence="3">Transmembrane protein 207 isoform X1</fullName>
    </submittedName>
</protein>
<dbReference type="GeneID" id="110193186"/>
<keyword evidence="1" id="KW-1133">Transmembrane helix</keyword>
<keyword evidence="1 3" id="KW-0812">Transmembrane</keyword>
<proteinExistence type="predicted"/>
<dbReference type="KEGG" id="pcw:110193186"/>
<dbReference type="Proteomes" id="UP000515140">
    <property type="component" value="Unplaced"/>
</dbReference>
<feature type="transmembrane region" description="Helical" evidence="1">
    <location>
        <begin position="50"/>
        <end position="72"/>
    </location>
</feature>
<dbReference type="RefSeq" id="XP_020820493.1">
    <property type="nucleotide sequence ID" value="XM_020964834.1"/>
</dbReference>
<dbReference type="FunCoup" id="A0A6P5IH99">
    <property type="interactions" value="4"/>
</dbReference>
<evidence type="ECO:0000256" key="1">
    <source>
        <dbReference type="SAM" id="Phobius"/>
    </source>
</evidence>
<sequence length="145" mass="16040">MWPPKGASFTSLLPRTGAMGLTLFQLVSPDPTCEENETCVGQDQQPLSGWYIWSLMLIILVTIICCMVLLCLQHWLKRSHPCLPQRTVAVFAVNDIESISGREAVMAPTVRGDLHSPYPELHSPSCIVPLGPPPPYEDAQKTSRL</sequence>
<dbReference type="InterPro" id="IPR039490">
    <property type="entry name" value="TMEM207"/>
</dbReference>
<dbReference type="OMA" id="PNGWYIW"/>
<organism evidence="2 3">
    <name type="scientific">Phascolarctos cinereus</name>
    <name type="common">Koala</name>
    <dbReference type="NCBI Taxonomy" id="38626"/>
    <lineage>
        <taxon>Eukaryota</taxon>
        <taxon>Metazoa</taxon>
        <taxon>Chordata</taxon>
        <taxon>Craniata</taxon>
        <taxon>Vertebrata</taxon>
        <taxon>Euteleostomi</taxon>
        <taxon>Mammalia</taxon>
        <taxon>Metatheria</taxon>
        <taxon>Diprotodontia</taxon>
        <taxon>Phascolarctidae</taxon>
        <taxon>Phascolarctos</taxon>
    </lineage>
</organism>
<dbReference type="CTD" id="131920"/>
<dbReference type="PANTHER" id="PTHR36467">
    <property type="entry name" value="TRANSMEMBRANE PROTEIN 207"/>
    <property type="match status" value="1"/>
</dbReference>
<dbReference type="PANTHER" id="PTHR36467:SF1">
    <property type="entry name" value="TRANSMEMBRANE PROTEIN 207"/>
    <property type="match status" value="1"/>
</dbReference>
<gene>
    <name evidence="3" type="primary">TMEM207</name>
</gene>
<accession>A0A6P5IH99</accession>
<dbReference type="AlphaFoldDB" id="A0A6P5IH99"/>
<keyword evidence="1" id="KW-0472">Membrane</keyword>
<dbReference type="InParanoid" id="A0A6P5IH99"/>
<name>A0A6P5IH99_PHACI</name>
<evidence type="ECO:0000313" key="3">
    <source>
        <dbReference type="RefSeq" id="XP_020820493.1"/>
    </source>
</evidence>
<reference evidence="3" key="1">
    <citation type="submission" date="2025-08" db="UniProtKB">
        <authorList>
            <consortium name="RefSeq"/>
        </authorList>
    </citation>
    <scope>IDENTIFICATION</scope>
    <source>
        <tissue evidence="3">Spleen</tissue>
    </source>
</reference>
<evidence type="ECO:0000313" key="2">
    <source>
        <dbReference type="Proteomes" id="UP000515140"/>
    </source>
</evidence>
<keyword evidence="2" id="KW-1185">Reference proteome</keyword>